<evidence type="ECO:0000256" key="1">
    <source>
        <dbReference type="ARBA" id="ARBA00001966"/>
    </source>
</evidence>
<dbReference type="InterPro" id="IPR023867">
    <property type="entry name" value="Sulphatase_maturase_rSAM"/>
</dbReference>
<gene>
    <name evidence="8" type="ORF">SAMN05444350_1456</name>
</gene>
<dbReference type="InterPro" id="IPR058240">
    <property type="entry name" value="rSAM_sf"/>
</dbReference>
<dbReference type="RefSeq" id="WP_025834095.1">
    <property type="nucleotide sequence ID" value="NZ_FQZN01000045.1"/>
</dbReference>
<organism evidence="8 9">
    <name type="scientific">Bacteroides stercorirosoris</name>
    <dbReference type="NCBI Taxonomy" id="871324"/>
    <lineage>
        <taxon>Bacteria</taxon>
        <taxon>Pseudomonadati</taxon>
        <taxon>Bacteroidota</taxon>
        <taxon>Bacteroidia</taxon>
        <taxon>Bacteroidales</taxon>
        <taxon>Bacteroidaceae</taxon>
        <taxon>Bacteroides</taxon>
    </lineage>
</organism>
<dbReference type="PANTHER" id="PTHR43273:SF3">
    <property type="entry name" value="ANAEROBIC SULFATASE-MATURATING ENZYME HOMOLOG ASLB-RELATED"/>
    <property type="match status" value="1"/>
</dbReference>
<dbReference type="PANTHER" id="PTHR43273">
    <property type="entry name" value="ANAEROBIC SULFATASE-MATURATING ENZYME HOMOLOG ASLB-RELATED"/>
    <property type="match status" value="1"/>
</dbReference>
<keyword evidence="2" id="KW-0949">S-adenosyl-L-methionine</keyword>
<dbReference type="AlphaFoldDB" id="A0A1M6L7F8"/>
<dbReference type="EMBL" id="FQZN01000045">
    <property type="protein sequence ID" value="SHJ67188.1"/>
    <property type="molecule type" value="Genomic_DNA"/>
</dbReference>
<comment type="similarity">
    <text evidence="6">Belongs to the radical SAM superfamily. Anaerobic sulfatase-maturating enzyme family.</text>
</comment>
<evidence type="ECO:0000313" key="9">
    <source>
        <dbReference type="Proteomes" id="UP000184192"/>
    </source>
</evidence>
<dbReference type="SFLD" id="SFLDG01067">
    <property type="entry name" value="SPASM/twitch_domain_containing"/>
    <property type="match status" value="1"/>
</dbReference>
<evidence type="ECO:0000256" key="3">
    <source>
        <dbReference type="ARBA" id="ARBA00022723"/>
    </source>
</evidence>
<keyword evidence="5" id="KW-0411">Iron-sulfur</keyword>
<dbReference type="CDD" id="cd01335">
    <property type="entry name" value="Radical_SAM"/>
    <property type="match status" value="1"/>
</dbReference>
<evidence type="ECO:0000313" key="8">
    <source>
        <dbReference type="EMBL" id="SHJ67188.1"/>
    </source>
</evidence>
<dbReference type="SFLD" id="SFLDG01386">
    <property type="entry name" value="main_SPASM_domain-containing"/>
    <property type="match status" value="1"/>
</dbReference>
<dbReference type="PROSITE" id="PS51918">
    <property type="entry name" value="RADICAL_SAM"/>
    <property type="match status" value="1"/>
</dbReference>
<dbReference type="GO" id="GO:0016491">
    <property type="term" value="F:oxidoreductase activity"/>
    <property type="evidence" value="ECO:0007669"/>
    <property type="project" value="InterPro"/>
</dbReference>
<keyword evidence="9" id="KW-1185">Reference proteome</keyword>
<sequence length="413" mass="48158">MNTYISVDDIKYQLANLRQLTFEVTDACNLKCQYCAYGEFYNDYDQRRNTVINSSAALKLIDYLVDYWKSGYNMSAVRNVYISFYGGEPLLNMNFIRMVVGYIEKLDCPQRTFTFSMTTNAILLEKYMDFLVEHNFVLLISLDGNERNTSYRVHKTGAPAYEDIIRNVNALRGKYPEYFLKNVNFNAVLHNRNTVSEICRFFETNYQKIPTIGELNNVGIRPDKVDLFRKTYRNSHESLHQAENYEEIEERMFMKSATYQSVTNFVHQYSGFVFRNYTDLLLGKVQKTIPTGTCIPFAKRMFVTVNGKIMPCERIGQQFSLGKVTSNGVELDLEAIVEKYNGYYAKMEPQCSKCCKVTSCIQCVFNLNNLESNPVCYGFTSKQGFEAYRKVQMDFLRQHPEAYYRIMEKVIIE</sequence>
<dbReference type="InterPro" id="IPR007197">
    <property type="entry name" value="rSAM"/>
</dbReference>
<dbReference type="SFLD" id="SFLDS00029">
    <property type="entry name" value="Radical_SAM"/>
    <property type="match status" value="1"/>
</dbReference>
<dbReference type="Proteomes" id="UP000184192">
    <property type="component" value="Unassembled WGS sequence"/>
</dbReference>
<dbReference type="NCBIfam" id="TIGR04148">
    <property type="entry name" value="GG_samocin_CFB"/>
    <property type="match status" value="1"/>
</dbReference>
<dbReference type="Gene3D" id="3.20.20.70">
    <property type="entry name" value="Aldolase class I"/>
    <property type="match status" value="1"/>
</dbReference>
<accession>A0A1M6L7F8</accession>
<dbReference type="InterPro" id="IPR013785">
    <property type="entry name" value="Aldolase_TIM"/>
</dbReference>
<evidence type="ECO:0000256" key="2">
    <source>
        <dbReference type="ARBA" id="ARBA00022691"/>
    </source>
</evidence>
<dbReference type="InterPro" id="IPR026407">
    <property type="entry name" value="SAM_GG-Bacter"/>
</dbReference>
<evidence type="ECO:0000256" key="6">
    <source>
        <dbReference type="ARBA" id="ARBA00023601"/>
    </source>
</evidence>
<proteinExistence type="inferred from homology"/>
<comment type="cofactor">
    <cofactor evidence="1">
        <name>[4Fe-4S] cluster</name>
        <dbReference type="ChEBI" id="CHEBI:49883"/>
    </cofactor>
</comment>
<keyword evidence="4" id="KW-0408">Iron</keyword>
<dbReference type="GeneID" id="92714569"/>
<dbReference type="Pfam" id="PF04055">
    <property type="entry name" value="Radical_SAM"/>
    <property type="match status" value="1"/>
</dbReference>
<evidence type="ECO:0000259" key="7">
    <source>
        <dbReference type="PROSITE" id="PS51918"/>
    </source>
</evidence>
<dbReference type="GO" id="GO:0046872">
    <property type="term" value="F:metal ion binding"/>
    <property type="evidence" value="ECO:0007669"/>
    <property type="project" value="UniProtKB-KW"/>
</dbReference>
<evidence type="ECO:0000256" key="4">
    <source>
        <dbReference type="ARBA" id="ARBA00023004"/>
    </source>
</evidence>
<keyword evidence="3" id="KW-0479">Metal-binding</keyword>
<dbReference type="GO" id="GO:0051536">
    <property type="term" value="F:iron-sulfur cluster binding"/>
    <property type="evidence" value="ECO:0007669"/>
    <property type="project" value="UniProtKB-KW"/>
</dbReference>
<feature type="domain" description="Radical SAM core" evidence="7">
    <location>
        <begin position="14"/>
        <end position="249"/>
    </location>
</feature>
<name>A0A1M6L7F8_9BACE</name>
<reference evidence="9" key="1">
    <citation type="submission" date="2016-11" db="EMBL/GenBank/DDBJ databases">
        <authorList>
            <person name="Varghese N."/>
            <person name="Submissions S."/>
        </authorList>
    </citation>
    <scope>NUCLEOTIDE SEQUENCE [LARGE SCALE GENOMIC DNA]</scope>
    <source>
        <strain evidence="9">DSM 26884</strain>
    </source>
</reference>
<dbReference type="SFLD" id="SFLDG01384">
    <property type="entry name" value="thioether_bond_formation_requi"/>
    <property type="match status" value="1"/>
</dbReference>
<protein>
    <recommendedName>
        <fullName evidence="7">Radical SAM core domain-containing protein</fullName>
    </recommendedName>
</protein>
<dbReference type="SUPFAM" id="SSF102114">
    <property type="entry name" value="Radical SAM enzymes"/>
    <property type="match status" value="1"/>
</dbReference>
<evidence type="ECO:0000256" key="5">
    <source>
        <dbReference type="ARBA" id="ARBA00023014"/>
    </source>
</evidence>